<evidence type="ECO:0000256" key="1">
    <source>
        <dbReference type="SAM" id="MobiDB-lite"/>
    </source>
</evidence>
<reference evidence="2" key="2">
    <citation type="submission" date="2023-07" db="EMBL/GenBank/DDBJ databases">
        <authorList>
            <consortium name="Lawrence Berkeley National Laboratory"/>
            <person name="Haridas S."/>
            <person name="Hensen N."/>
            <person name="Bonometti L."/>
            <person name="Westerberg I."/>
            <person name="Brannstrom I.O."/>
            <person name="Guillou S."/>
            <person name="Cros-Aarteil S."/>
            <person name="Calhoun S."/>
            <person name="Kuo A."/>
            <person name="Mondo S."/>
            <person name="Pangilinan J."/>
            <person name="Riley R."/>
            <person name="LaButti K."/>
            <person name="Andreopoulos B."/>
            <person name="Lipzen A."/>
            <person name="Chen C."/>
            <person name="Yanf M."/>
            <person name="Daum C."/>
            <person name="Ng V."/>
            <person name="Clum A."/>
            <person name="Steindorff A."/>
            <person name="Ohm R."/>
            <person name="Martin F."/>
            <person name="Silar P."/>
            <person name="Natvig D."/>
            <person name="Lalanne C."/>
            <person name="Gautier V."/>
            <person name="Ament-velasquez S.L."/>
            <person name="Kruys A."/>
            <person name="Hutchinson M.I."/>
            <person name="Powell A.J."/>
            <person name="Barry K."/>
            <person name="Miller A.N."/>
            <person name="Grigoriev I.V."/>
            <person name="Debuchy R."/>
            <person name="Gladieux P."/>
            <person name="Thoren M.H."/>
            <person name="Johannesson H."/>
        </authorList>
    </citation>
    <scope>NUCLEOTIDE SEQUENCE</scope>
    <source>
        <strain evidence="2">FGSC 1904</strain>
    </source>
</reference>
<organism evidence="2 3">
    <name type="scientific">Sordaria brevicollis</name>
    <dbReference type="NCBI Taxonomy" id="83679"/>
    <lineage>
        <taxon>Eukaryota</taxon>
        <taxon>Fungi</taxon>
        <taxon>Dikarya</taxon>
        <taxon>Ascomycota</taxon>
        <taxon>Pezizomycotina</taxon>
        <taxon>Sordariomycetes</taxon>
        <taxon>Sordariomycetidae</taxon>
        <taxon>Sordariales</taxon>
        <taxon>Sordariaceae</taxon>
        <taxon>Sordaria</taxon>
    </lineage>
</organism>
<protein>
    <submittedName>
        <fullName evidence="2">Uncharacterized protein</fullName>
    </submittedName>
</protein>
<sequence>MPPFSVTRTIGRVQLDLKVRHPQPEPSVPCNTTGSRPKSQLMEEAARRVSGLVPESPNHEGYRPVVSQQRPYDGAALILLRVWSLGRKQAGVLTIGQLATSNNCHDLTIHAAETTGV</sequence>
<dbReference type="AlphaFoldDB" id="A0AAE0PN45"/>
<dbReference type="Proteomes" id="UP001281003">
    <property type="component" value="Unassembled WGS sequence"/>
</dbReference>
<reference evidence="2" key="1">
    <citation type="journal article" date="2023" name="Mol. Phylogenet. Evol.">
        <title>Genome-scale phylogeny and comparative genomics of the fungal order Sordariales.</title>
        <authorList>
            <person name="Hensen N."/>
            <person name="Bonometti L."/>
            <person name="Westerberg I."/>
            <person name="Brannstrom I.O."/>
            <person name="Guillou S."/>
            <person name="Cros-Aarteil S."/>
            <person name="Calhoun S."/>
            <person name="Haridas S."/>
            <person name="Kuo A."/>
            <person name="Mondo S."/>
            <person name="Pangilinan J."/>
            <person name="Riley R."/>
            <person name="LaButti K."/>
            <person name="Andreopoulos B."/>
            <person name="Lipzen A."/>
            <person name="Chen C."/>
            <person name="Yan M."/>
            <person name="Daum C."/>
            <person name="Ng V."/>
            <person name="Clum A."/>
            <person name="Steindorff A."/>
            <person name="Ohm R.A."/>
            <person name="Martin F."/>
            <person name="Silar P."/>
            <person name="Natvig D.O."/>
            <person name="Lalanne C."/>
            <person name="Gautier V."/>
            <person name="Ament-Velasquez S.L."/>
            <person name="Kruys A."/>
            <person name="Hutchinson M.I."/>
            <person name="Powell A.J."/>
            <person name="Barry K."/>
            <person name="Miller A.N."/>
            <person name="Grigoriev I.V."/>
            <person name="Debuchy R."/>
            <person name="Gladieux P."/>
            <person name="Hiltunen Thoren M."/>
            <person name="Johannesson H."/>
        </authorList>
    </citation>
    <scope>NUCLEOTIDE SEQUENCE</scope>
    <source>
        <strain evidence="2">FGSC 1904</strain>
    </source>
</reference>
<evidence type="ECO:0000313" key="2">
    <source>
        <dbReference type="EMBL" id="KAK3403023.1"/>
    </source>
</evidence>
<keyword evidence="3" id="KW-1185">Reference proteome</keyword>
<evidence type="ECO:0000313" key="3">
    <source>
        <dbReference type="Proteomes" id="UP001281003"/>
    </source>
</evidence>
<gene>
    <name evidence="2" type="ORF">B0T20DRAFT_474823</name>
</gene>
<feature type="compositionally biased region" description="Polar residues" evidence="1">
    <location>
        <begin position="29"/>
        <end position="38"/>
    </location>
</feature>
<proteinExistence type="predicted"/>
<name>A0AAE0PN45_SORBR</name>
<dbReference type="EMBL" id="JAUTDP010000001">
    <property type="protein sequence ID" value="KAK3403023.1"/>
    <property type="molecule type" value="Genomic_DNA"/>
</dbReference>
<feature type="region of interest" description="Disordered" evidence="1">
    <location>
        <begin position="21"/>
        <end position="65"/>
    </location>
</feature>
<comment type="caution">
    <text evidence="2">The sequence shown here is derived from an EMBL/GenBank/DDBJ whole genome shotgun (WGS) entry which is preliminary data.</text>
</comment>
<accession>A0AAE0PN45</accession>